<dbReference type="Pfam" id="PF10165">
    <property type="entry name" value="Ric8"/>
    <property type="match status" value="2"/>
</dbReference>
<keyword evidence="3" id="KW-0143">Chaperone</keyword>
<dbReference type="STRING" id="74557.A0A1W0A913"/>
<evidence type="ECO:0000313" key="4">
    <source>
        <dbReference type="EMBL" id="OQS06783.1"/>
    </source>
</evidence>
<gene>
    <name evidence="4" type="ORF">THRCLA_20292</name>
</gene>
<dbReference type="InterPro" id="IPR019318">
    <property type="entry name" value="Gua_nucleotide_exch_fac_Ric8"/>
</dbReference>
<comment type="similarity">
    <text evidence="1">Belongs to the synembryn family.</text>
</comment>
<dbReference type="Proteomes" id="UP000243217">
    <property type="component" value="Unassembled WGS sequence"/>
</dbReference>
<dbReference type="InterPro" id="IPR016024">
    <property type="entry name" value="ARM-type_fold"/>
</dbReference>
<evidence type="ECO:0000256" key="1">
    <source>
        <dbReference type="ARBA" id="ARBA00009049"/>
    </source>
</evidence>
<comment type="caution">
    <text evidence="4">The sequence shown here is derived from an EMBL/GenBank/DDBJ whole genome shotgun (WGS) entry which is preliminary data.</text>
</comment>
<accession>A0A1W0A913</accession>
<keyword evidence="2" id="KW-0344">Guanine-nucleotide releasing factor</keyword>
<dbReference type="GO" id="GO:0001965">
    <property type="term" value="F:G-protein alpha-subunit binding"/>
    <property type="evidence" value="ECO:0007669"/>
    <property type="project" value="TreeGrafter"/>
</dbReference>
<dbReference type="OrthoDB" id="5585685at2759"/>
<sequence>MCKLMMRERKAIEILLSLEAFKVFLGFASLPYEKDLNAIQLEAVRCIFNTIYIRPEFISQLLDASLYKSLFELTQVSQSFEYHTLLWKCLLASFEQPKAITFVIVECNVYDVILKTAHCCIATFDFLCNPNMMALVVELIKAMFVITSHHKDASIAAEWPTIDKIMLMLTSILQQPNANLTMDMKLQTVNCLLVMQHPAYIENFVELGVCKHLVTLLEVTADLSGISMSPPRNTRNDLRDGLLSFMTSLNTDLKRCVSEFLFTLCQKNPLEFTQRTGMGNAVALLRMKGLV</sequence>
<dbReference type="GO" id="GO:0005085">
    <property type="term" value="F:guanyl-nucleotide exchange factor activity"/>
    <property type="evidence" value="ECO:0007669"/>
    <property type="project" value="UniProtKB-KW"/>
</dbReference>
<dbReference type="PANTHER" id="PTHR12425">
    <property type="entry name" value="SYNEMBRYN"/>
    <property type="match status" value="1"/>
</dbReference>
<evidence type="ECO:0000256" key="2">
    <source>
        <dbReference type="ARBA" id="ARBA00022658"/>
    </source>
</evidence>
<dbReference type="GO" id="GO:0005737">
    <property type="term" value="C:cytoplasm"/>
    <property type="evidence" value="ECO:0007669"/>
    <property type="project" value="TreeGrafter"/>
</dbReference>
<dbReference type="InterPro" id="IPR011989">
    <property type="entry name" value="ARM-like"/>
</dbReference>
<keyword evidence="5" id="KW-1185">Reference proteome</keyword>
<evidence type="ECO:0000313" key="5">
    <source>
        <dbReference type="Proteomes" id="UP000243217"/>
    </source>
</evidence>
<dbReference type="PANTHER" id="PTHR12425:SF5">
    <property type="entry name" value="SYNEMBRYN"/>
    <property type="match status" value="1"/>
</dbReference>
<proteinExistence type="inferred from homology"/>
<organism evidence="4 5">
    <name type="scientific">Thraustotheca clavata</name>
    <dbReference type="NCBI Taxonomy" id="74557"/>
    <lineage>
        <taxon>Eukaryota</taxon>
        <taxon>Sar</taxon>
        <taxon>Stramenopiles</taxon>
        <taxon>Oomycota</taxon>
        <taxon>Saprolegniomycetes</taxon>
        <taxon>Saprolegniales</taxon>
        <taxon>Achlyaceae</taxon>
        <taxon>Thraustotheca</taxon>
    </lineage>
</organism>
<reference evidence="4 5" key="1">
    <citation type="journal article" date="2014" name="Genome Biol. Evol.">
        <title>The secreted proteins of Achlya hypogyna and Thraustotheca clavata identify the ancestral oomycete secretome and reveal gene acquisitions by horizontal gene transfer.</title>
        <authorList>
            <person name="Misner I."/>
            <person name="Blouin N."/>
            <person name="Leonard G."/>
            <person name="Richards T.A."/>
            <person name="Lane C.E."/>
        </authorList>
    </citation>
    <scope>NUCLEOTIDE SEQUENCE [LARGE SCALE GENOMIC DNA]</scope>
    <source>
        <strain evidence="4 5">ATCC 34112</strain>
    </source>
</reference>
<dbReference type="GO" id="GO:0007186">
    <property type="term" value="P:G protein-coupled receptor signaling pathway"/>
    <property type="evidence" value="ECO:0007669"/>
    <property type="project" value="TreeGrafter"/>
</dbReference>
<dbReference type="AlphaFoldDB" id="A0A1W0A913"/>
<dbReference type="SUPFAM" id="SSF48371">
    <property type="entry name" value="ARM repeat"/>
    <property type="match status" value="1"/>
</dbReference>
<evidence type="ECO:0000256" key="3">
    <source>
        <dbReference type="ARBA" id="ARBA00023186"/>
    </source>
</evidence>
<name>A0A1W0A913_9STRA</name>
<dbReference type="EMBL" id="JNBS01000308">
    <property type="protein sequence ID" value="OQS06783.1"/>
    <property type="molecule type" value="Genomic_DNA"/>
</dbReference>
<dbReference type="Gene3D" id="1.25.10.10">
    <property type="entry name" value="Leucine-rich Repeat Variant"/>
    <property type="match status" value="1"/>
</dbReference>
<protein>
    <submittedName>
        <fullName evidence="4">Uncharacterized protein</fullName>
    </submittedName>
</protein>